<feature type="region of interest" description="Disordered" evidence="1">
    <location>
        <begin position="452"/>
        <end position="471"/>
    </location>
</feature>
<accession>A0AAV2DSD7</accession>
<proteinExistence type="predicted"/>
<feature type="compositionally biased region" description="Polar residues" evidence="1">
    <location>
        <begin position="657"/>
        <end position="685"/>
    </location>
</feature>
<dbReference type="InterPro" id="IPR005162">
    <property type="entry name" value="Retrotrans_gag_dom"/>
</dbReference>
<feature type="domain" description="Retrotransposon gag" evidence="3">
    <location>
        <begin position="193"/>
        <end position="277"/>
    </location>
</feature>
<feature type="domain" description="Reverse transcriptase" evidence="2">
    <location>
        <begin position="807"/>
        <end position="943"/>
    </location>
</feature>
<dbReference type="InterPro" id="IPR000477">
    <property type="entry name" value="RT_dom"/>
</dbReference>
<name>A0AAV2DSD7_9ROSI</name>
<evidence type="ECO:0000313" key="5">
    <source>
        <dbReference type="Proteomes" id="UP001497516"/>
    </source>
</evidence>
<evidence type="ECO:0000256" key="1">
    <source>
        <dbReference type="SAM" id="MobiDB-lite"/>
    </source>
</evidence>
<dbReference type="AlphaFoldDB" id="A0AAV2DSD7"/>
<dbReference type="Proteomes" id="UP001497516">
    <property type="component" value="Chromosome 3"/>
</dbReference>
<dbReference type="Pfam" id="PF03732">
    <property type="entry name" value="Retrotrans_gag"/>
    <property type="match status" value="1"/>
</dbReference>
<dbReference type="EMBL" id="OZ034816">
    <property type="protein sequence ID" value="CAL1376417.1"/>
    <property type="molecule type" value="Genomic_DNA"/>
</dbReference>
<dbReference type="CDD" id="cd01647">
    <property type="entry name" value="RT_LTR"/>
    <property type="match status" value="1"/>
</dbReference>
<dbReference type="InterPro" id="IPR043128">
    <property type="entry name" value="Rev_trsase/Diguanyl_cyclase"/>
</dbReference>
<gene>
    <name evidence="4" type="ORF">LTRI10_LOCUS18147</name>
</gene>
<evidence type="ECO:0008006" key="6">
    <source>
        <dbReference type="Google" id="ProtNLM"/>
    </source>
</evidence>
<dbReference type="Gene3D" id="3.30.70.270">
    <property type="match status" value="1"/>
</dbReference>
<dbReference type="PANTHER" id="PTHR24559:SF444">
    <property type="entry name" value="REVERSE TRANSCRIPTASE DOMAIN-CONTAINING PROTEIN"/>
    <property type="match status" value="1"/>
</dbReference>
<dbReference type="InterPro" id="IPR053134">
    <property type="entry name" value="RNA-dir_DNA_polymerase"/>
</dbReference>
<dbReference type="InterPro" id="IPR043502">
    <property type="entry name" value="DNA/RNA_pol_sf"/>
</dbReference>
<feature type="compositionally biased region" description="Basic and acidic residues" evidence="1">
    <location>
        <begin position="329"/>
        <end position="338"/>
    </location>
</feature>
<dbReference type="Pfam" id="PF00078">
    <property type="entry name" value="RVT_1"/>
    <property type="match status" value="1"/>
</dbReference>
<evidence type="ECO:0000259" key="3">
    <source>
        <dbReference type="Pfam" id="PF03732"/>
    </source>
</evidence>
<protein>
    <recommendedName>
        <fullName evidence="6">Reverse transcriptase domain-containing protein</fullName>
    </recommendedName>
</protein>
<dbReference type="SUPFAM" id="SSF56672">
    <property type="entry name" value="DNA/RNA polymerases"/>
    <property type="match status" value="1"/>
</dbReference>
<dbReference type="Gene3D" id="3.10.10.10">
    <property type="entry name" value="HIV Type 1 Reverse Transcriptase, subunit A, domain 1"/>
    <property type="match status" value="1"/>
</dbReference>
<sequence>MAEQDNSIPNEVTQIKAMTNSRSFAEMSNLNAVLIEEEEPELTAKEVRQQITKQNEVIADMQAKMNQVIALMMSKETAATTTAATMSARQTTTQPPPADCQAVRQADPASCEHNPPEREDLTFLEQHLSPLYRAPPKRALHQSLCPEIMAEHLSGTPPTMPMYNGTTDPEDHVSSFCLRMQLQTNSSAALCRTFPSTFSGICLDWYNRLPNGIIRTYEEFILLFTTKFASQKRRPLLLKALIDLKQKDGESLRAFYARWSRTAMAVRDLTPETAAHHLMEATTNAELKRALAKRPVISSSELETKIEKAVTLEETLGAGSVRRYKPTKPPREEQRRQEPQLPLPQYHSGYGKQHAPQDPPQRRRSPERCPQTSFTPLNDSVKNIFHLIREKGYRVNWPAPIRAFMHTRDHRKHYDFHREPEHLTEDCFNLRVEIEGLIRRGYLAEYVSGAEERKDQQAAPLPSPPQADYNETTGSYIVRKEIGVATIEGDRPKKKTKRDRAVECATTSAAVKCDLSFGNSELPRGIASEESLTNNYNDAGGRLQGAPSAHRRGERCGRPIQAHLDQMDVDPSLIQRAQGNLVGFSGTRVAVIGEITLPIVLGDDEPRTSKQVQFTIVDCNSPHNDILGRPFLAKFMALASTCHQKLKFPTKVGTGESRGSQWSEGNQQITRPIAPQRQTNITDTRANGPRPESMDSDSEVALNPGGPDKKVCISTHVPGDMVEPLVKLLQEYQELFAWCTEDMPGVSRHVAQHCLAVPDTATPRQQKRRIFTGEKLKAIVEEVARLLAAGLIRAVKYPKWLANVVLVKKTSHAWRMCVDYTTINKVCPGDPYPLPLIDQLIDATSNHETLSFLDMFSGYHQIPMSREDEEKTAFMTPFGNFCFTGISFGLKNAGATYQQMIDTVFAPQIGRNIEAYVDDLIVKTKSGGSHLEDLRETFEALRKKSP</sequence>
<keyword evidence="5" id="KW-1185">Reference proteome</keyword>
<evidence type="ECO:0000259" key="2">
    <source>
        <dbReference type="Pfam" id="PF00078"/>
    </source>
</evidence>
<evidence type="ECO:0000313" key="4">
    <source>
        <dbReference type="EMBL" id="CAL1376417.1"/>
    </source>
</evidence>
<dbReference type="PANTHER" id="PTHR24559">
    <property type="entry name" value="TRANSPOSON TY3-I GAG-POL POLYPROTEIN"/>
    <property type="match status" value="1"/>
</dbReference>
<reference evidence="4 5" key="1">
    <citation type="submission" date="2024-04" db="EMBL/GenBank/DDBJ databases">
        <authorList>
            <person name="Fracassetti M."/>
        </authorList>
    </citation>
    <scope>NUCLEOTIDE SEQUENCE [LARGE SCALE GENOMIC DNA]</scope>
</reference>
<feature type="region of interest" description="Disordered" evidence="1">
    <location>
        <begin position="652"/>
        <end position="701"/>
    </location>
</feature>
<organism evidence="4 5">
    <name type="scientific">Linum trigynum</name>
    <dbReference type="NCBI Taxonomy" id="586398"/>
    <lineage>
        <taxon>Eukaryota</taxon>
        <taxon>Viridiplantae</taxon>
        <taxon>Streptophyta</taxon>
        <taxon>Embryophyta</taxon>
        <taxon>Tracheophyta</taxon>
        <taxon>Spermatophyta</taxon>
        <taxon>Magnoliopsida</taxon>
        <taxon>eudicotyledons</taxon>
        <taxon>Gunneridae</taxon>
        <taxon>Pentapetalae</taxon>
        <taxon>rosids</taxon>
        <taxon>fabids</taxon>
        <taxon>Malpighiales</taxon>
        <taxon>Linaceae</taxon>
        <taxon>Linum</taxon>
    </lineage>
</organism>
<feature type="region of interest" description="Disordered" evidence="1">
    <location>
        <begin position="318"/>
        <end position="376"/>
    </location>
</feature>